<dbReference type="SUPFAM" id="SSF57850">
    <property type="entry name" value="RING/U-box"/>
    <property type="match status" value="1"/>
</dbReference>
<dbReference type="Gene3D" id="3.40.50.150">
    <property type="entry name" value="Vaccinia Virus protein VP39"/>
    <property type="match status" value="1"/>
</dbReference>
<dbReference type="GO" id="GO:0008094">
    <property type="term" value="F:ATP-dependent activity, acting on DNA"/>
    <property type="evidence" value="ECO:0007669"/>
    <property type="project" value="TreeGrafter"/>
</dbReference>
<name>A0A166MVE2_COLIC</name>
<evidence type="ECO:0000256" key="2">
    <source>
        <dbReference type="ARBA" id="ARBA00022801"/>
    </source>
</evidence>
<dbReference type="GO" id="GO:0016787">
    <property type="term" value="F:hydrolase activity"/>
    <property type="evidence" value="ECO:0007669"/>
    <property type="project" value="UniProtKB-KW"/>
</dbReference>
<dbReference type="PANTHER" id="PTHR45626:SF26">
    <property type="entry name" value="FAMILY HELICASE, PUTATIVE (AFU_ORTHOLOGUE AFUA_2G09120)-RELATED"/>
    <property type="match status" value="1"/>
</dbReference>
<comment type="caution">
    <text evidence="6">The sequence shown here is derived from an EMBL/GenBank/DDBJ whole genome shotgun (WGS) entry which is preliminary data.</text>
</comment>
<reference evidence="6 7" key="1">
    <citation type="submission" date="2015-06" db="EMBL/GenBank/DDBJ databases">
        <title>Survival trade-offs in plant roots during colonization by closely related pathogenic and mutualistic fungi.</title>
        <authorList>
            <person name="Hacquard S."/>
            <person name="Kracher B."/>
            <person name="Hiruma K."/>
            <person name="Weinman A."/>
            <person name="Muench P."/>
            <person name="Garrido Oter R."/>
            <person name="Ver Loren van Themaat E."/>
            <person name="Dallerey J.-F."/>
            <person name="Damm U."/>
            <person name="Henrissat B."/>
            <person name="Lespinet O."/>
            <person name="Thon M."/>
            <person name="Kemen E."/>
            <person name="McHardy A.C."/>
            <person name="Schulze-Lefert P."/>
            <person name="O'Connell R.J."/>
        </authorList>
    </citation>
    <scope>NUCLEOTIDE SEQUENCE [LARGE SCALE GENOMIC DNA]</scope>
    <source>
        <strain evidence="6 7">MAFF 238704</strain>
    </source>
</reference>
<keyword evidence="2" id="KW-0378">Hydrolase</keyword>
<dbReference type="InterPro" id="IPR000330">
    <property type="entry name" value="SNF2_N"/>
</dbReference>
<dbReference type="STRING" id="1573173.A0A166MVE2"/>
<dbReference type="GO" id="GO:0008270">
    <property type="term" value="F:zinc ion binding"/>
    <property type="evidence" value="ECO:0007669"/>
    <property type="project" value="UniProtKB-KW"/>
</dbReference>
<dbReference type="EMBL" id="LFIW01002653">
    <property type="protein sequence ID" value="KZL65039.1"/>
    <property type="molecule type" value="Genomic_DNA"/>
</dbReference>
<dbReference type="GO" id="GO:0005524">
    <property type="term" value="F:ATP binding"/>
    <property type="evidence" value="ECO:0007669"/>
    <property type="project" value="UniProtKB-KW"/>
</dbReference>
<keyword evidence="7" id="KW-1185">Reference proteome</keyword>
<keyword evidence="4" id="KW-0479">Metal-binding</keyword>
<keyword evidence="1" id="KW-0547">Nucleotide-binding</keyword>
<sequence>MPDQGELEDLNRLNIDDIFSAEGLEGDEPSHEEAVFDVDRADDQRLNQQLLMPDQQNPSFETAYRIADSDLWHPGHDASRLDRVDDEKRSNNLPVAHIASLPTQYRHRGSELSYSAININQVDFAQGMAPEADLSTPHSQYQMTPQDLANHPANAGQAGLSHTIAPMALMGDEFHVFPSQQQGQSYGSSPSTVTGFIESTNNSQLQPANGLFSIAHGQASPGYTNQQSWDAQPGGMNSFQDNQGFHLPDYVGVDLNNTQSDGLQYDHMNQQLSSQLLHPGYAFTSVRSAAPQNQSSDGNYHHNGQGYFNTPPVDAIYQPQNPQLNNLPPHVSQQGDFQSKHTSALLQIQNGQDPIIARYRTDRSRAIAAEDKRVANIQSLLGVHGQPGEDINMLGIFPTPEKLLEVVIDACLVENVQLPAPGSLLRQADRQANRQKDLDERAVLKPRDSFEIIFNRACKLGFEHVAEDGGVSFKIATMCSGTDGPILALREFTEAATGHGYSNALQHNHVFSVEIDPFKQAFIDRNARPSGPIFRNVIDVGRPGAVQAMTASGAMADIPTKIDILIAGSSCVDFSSLNIQRENKKRASGLQKLFDQFKERGITDVLGQDDPIAEEAIEGLKALFENIDEEKGESTRTFLSILLYVFQHRPKILILENVTKAPWDQFKGFWLPAIGYTASVVQVDSKNFLVPQTRQRKYLVAVDGRRYGDGASEIVNGWAKLMDSSQWFKNPPDLQRFLLPPSDPRVLQARFQLERALLSKPKKDVDAVVCQNDHRLARRNEGLGDSHPYTRLDDRGNVQPREESWRGYIFVITTRMQDLLDITCLRCYMKGFDFMYKVLVLDLGQNVDRQGARLGVMPCVLPSCDPYLSYYGRPVLGLECLAVQGIPIDRISISVEKEAQLKDLAGNAMTATVAGAAILCAIISERTFVVKARNQHINIDGLSTAEVIGPIEFSSVSPGLHHPAGQASPARLLSDSSPDFEIYDNDFDHTDPSIHSRISPTITTTAYSNRSPTTDAAKMDWQDAVIDTLEGELIVGFLTDLCRKGRRNCLCDAFRRHQHTGTYWRCNDCNEIRCESCTGNPDHNFDKLHPIDATRSIDKNVAFQLATVAFPAHLFIDAFNPNADVLDGLSGQAFGQHRAALQLAIKTCCGSKHYYQTSLKFRDDITVTYESTDSYITLVVTEKDLTWNLHVRPCHFNVADISMEPDESIQNAALLLNSLEYDIRKPLLRALYVQQRIGIQVGQEPVRFSPGPGLSEGFRQQLLDVPDYPQLMDQVAEDIDGEFYFTELCGTPFGLLYTRKDDDRSRIYHMLHTNSTTTADGDRWVLTNNPRKLEPDESRDIICMFSEDFTHFMDDKLQQEPRQVTGTLPGVWKSLQTDYRLTISVRGPALTVRFSNLAEQSVGLDNCLSSLPSILVRLENTDMHYPVKSLLVKWDVSLNAAHNSSEPWVSVASHEAKDALALFSSAMNKIKRTSEDSEQIRSLNVRNILLDVNNPCQICSPEPAKILHRWDENGNIERIEDEQMAARTDRDLQRRPDPYEIQAWIDPNIGGTSRLSILNFRILFRPMSLAHRAHGHFPKNKDLMSTFVRSAQGSGTFEVQFEFWDPSLKELRPFKQSMVPVKEGDFPLDNTRQPPNFARNGMALRRDQWEAVQWMLKREHSNDSFIEKEFEECVLPSVNVRLHATASMENLARGGVLAHDIGYGKTIVTLGLVDFSTANPEHEGKSIRERTLWLGNTSLIHLKATLIIVPPHIVSQWAKETVRFVGHDPRGHGNGSLIVHVITRPADVVRERLVAADIIIVSSTFICSDKVMEKLAAVSKLPPVHHKKSNFKGRDHKDWYFEVVETIRQSGFNFSNPDSMSSVQLDTVLQSRRDFTNDWIQKAADNSVGPSDRKTQKTARTAAKNKGSASKYNAKATAAAAIDVLEVFKKAELLEMYTFQRAVFDEFSYENTPVAAFLQNAIASAKWILSGTPPTVDLGRICEIGTLLNVHVARATPSMPAYFPNVTAGPRISEQTDAEKYHSYTEPLSAQLAVERHEQAQRFIAHHFRKNNTDVDNVNIEEYLCFAPMQPQETFVYQLVQQLLYDAKFDIQDMTCHLALLVQAVLTKEKTAGAGLKVKASGKSLWSDAIDVLLLLASVSASYSHSGLRALKWIDADEELTFRKLSRRAARATALYLDHCSQVLASYFDQMVYLANVIEKDDTPRSATWKAKQEAYMGHMRDIINIFKHDKEDVIGDRQCIFYLKNAIVDKASRKGAPYQPPLGHDLWDIQKWSKRNGGPADFGPANWWLLEEGDDLPDEELQDLMDHWIDPTIDGHVNSNDDIIRIIRAKQLDPREPLQQAMALGLGLKKNDVTDNALTRLNKHLIGSLAKDDFEFGIQLPRHRPHKGRMIRPRGQPIDETLNCFMLVIQSIQAGIKATVEVWRHQTFALKADCLQNKQFDAHDSLPLRCSECREVIQGIQHGLQSIACGHTLCDDCHRDFQESGVRVCPVGGCQALSQGSFMPWDTFLTKSIHDMDADLATVPGSKVLQIENIILEEVKDDEKVLVFAAFAGIKSEVYTQLLGRVGDCVGVYKTDGRDQDSQIIDSFKNHPGKAVLVQSLMSSESAGTNLTEANHVIFAGVLFTDSDNYTMYMNQAKGRVIRQGQTRKVTIYHFVSPGTLEFDIFNQRQGGRIRDWGHPHGRIRLPIPDDARVDPAYPLRYRPYLEGSAVEKLLRSVEFEEFEG</sequence>
<dbReference type="InterPro" id="IPR029063">
    <property type="entry name" value="SAM-dependent_MTases_sf"/>
</dbReference>
<evidence type="ECO:0000259" key="5">
    <source>
        <dbReference type="PROSITE" id="PS50089"/>
    </source>
</evidence>
<evidence type="ECO:0000256" key="4">
    <source>
        <dbReference type="PROSITE-ProRule" id="PRU00175"/>
    </source>
</evidence>
<dbReference type="SUPFAM" id="SSF53335">
    <property type="entry name" value="S-adenosyl-L-methionine-dependent methyltransferases"/>
    <property type="match status" value="1"/>
</dbReference>
<proteinExistence type="predicted"/>
<dbReference type="CDD" id="cd18793">
    <property type="entry name" value="SF2_C_SNF"/>
    <property type="match status" value="1"/>
</dbReference>
<dbReference type="InterPro" id="IPR050628">
    <property type="entry name" value="SNF2_RAD54_helicase_TF"/>
</dbReference>
<evidence type="ECO:0000313" key="7">
    <source>
        <dbReference type="Proteomes" id="UP000076584"/>
    </source>
</evidence>
<keyword evidence="4" id="KW-0863">Zinc-finger</keyword>
<dbReference type="Pfam" id="PF00176">
    <property type="entry name" value="SNF2-rel_dom"/>
    <property type="match status" value="1"/>
</dbReference>
<evidence type="ECO:0000256" key="1">
    <source>
        <dbReference type="ARBA" id="ARBA00022741"/>
    </source>
</evidence>
<dbReference type="GO" id="GO:0005634">
    <property type="term" value="C:nucleus"/>
    <property type="evidence" value="ECO:0007669"/>
    <property type="project" value="TreeGrafter"/>
</dbReference>
<dbReference type="Proteomes" id="UP000076584">
    <property type="component" value="Unassembled WGS sequence"/>
</dbReference>
<evidence type="ECO:0000313" key="6">
    <source>
        <dbReference type="EMBL" id="KZL65039.1"/>
    </source>
</evidence>
<dbReference type="GO" id="GO:0006281">
    <property type="term" value="P:DNA repair"/>
    <property type="evidence" value="ECO:0007669"/>
    <property type="project" value="TreeGrafter"/>
</dbReference>
<dbReference type="InterPro" id="IPR049730">
    <property type="entry name" value="SNF2/RAD54-like_C"/>
</dbReference>
<keyword evidence="3" id="KW-0067">ATP-binding</keyword>
<dbReference type="InterPro" id="IPR001841">
    <property type="entry name" value="Znf_RING"/>
</dbReference>
<dbReference type="Gene3D" id="3.40.50.300">
    <property type="entry name" value="P-loop containing nucleotide triphosphate hydrolases"/>
    <property type="match status" value="1"/>
</dbReference>
<feature type="domain" description="RING-type" evidence="5">
    <location>
        <begin position="2451"/>
        <end position="2492"/>
    </location>
</feature>
<protein>
    <submittedName>
        <fullName evidence="6">Dna repair protein rad8</fullName>
    </submittedName>
</protein>
<dbReference type="InterPro" id="IPR038718">
    <property type="entry name" value="SNF2-like_sf"/>
</dbReference>
<dbReference type="SUPFAM" id="SSF52540">
    <property type="entry name" value="P-loop containing nucleoside triphosphate hydrolases"/>
    <property type="match status" value="2"/>
</dbReference>
<accession>A0A166MVE2</accession>
<keyword evidence="4" id="KW-0862">Zinc</keyword>
<dbReference type="PANTHER" id="PTHR45626">
    <property type="entry name" value="TRANSCRIPTION TERMINATION FACTOR 2-RELATED"/>
    <property type="match status" value="1"/>
</dbReference>
<dbReference type="PROSITE" id="PS50089">
    <property type="entry name" value="ZF_RING_2"/>
    <property type="match status" value="1"/>
</dbReference>
<dbReference type="InterPro" id="IPR027417">
    <property type="entry name" value="P-loop_NTPase"/>
</dbReference>
<organism evidence="6 7">
    <name type="scientific">Colletotrichum incanum</name>
    <name type="common">Soybean anthracnose fungus</name>
    <dbReference type="NCBI Taxonomy" id="1573173"/>
    <lineage>
        <taxon>Eukaryota</taxon>
        <taxon>Fungi</taxon>
        <taxon>Dikarya</taxon>
        <taxon>Ascomycota</taxon>
        <taxon>Pezizomycotina</taxon>
        <taxon>Sordariomycetes</taxon>
        <taxon>Hypocreomycetidae</taxon>
        <taxon>Glomerellales</taxon>
        <taxon>Glomerellaceae</taxon>
        <taxon>Colletotrichum</taxon>
        <taxon>Colletotrichum spaethianum species complex</taxon>
    </lineage>
</organism>
<dbReference type="Gene3D" id="3.40.50.10810">
    <property type="entry name" value="Tandem AAA-ATPase domain"/>
    <property type="match status" value="1"/>
</dbReference>
<gene>
    <name evidence="6" type="ORF">CI238_04663</name>
</gene>
<evidence type="ECO:0000256" key="3">
    <source>
        <dbReference type="ARBA" id="ARBA00022840"/>
    </source>
</evidence>